<gene>
    <name evidence="1" type="ORF">ILEXP_LOCUS17749</name>
</gene>
<dbReference type="Proteomes" id="UP001642360">
    <property type="component" value="Unassembled WGS sequence"/>
</dbReference>
<name>A0ABC8S3S1_9AQUA</name>
<evidence type="ECO:0000313" key="1">
    <source>
        <dbReference type="EMBL" id="CAK9149683.1"/>
    </source>
</evidence>
<keyword evidence="2" id="KW-1185">Reference proteome</keyword>
<reference evidence="1 2" key="1">
    <citation type="submission" date="2024-02" db="EMBL/GenBank/DDBJ databases">
        <authorList>
            <person name="Vignale AGUSTIN F."/>
            <person name="Sosa J E."/>
            <person name="Modenutti C."/>
        </authorList>
    </citation>
    <scope>NUCLEOTIDE SEQUENCE [LARGE SCALE GENOMIC DNA]</scope>
</reference>
<dbReference type="EMBL" id="CAUOFW020001922">
    <property type="protein sequence ID" value="CAK9149683.1"/>
    <property type="molecule type" value="Genomic_DNA"/>
</dbReference>
<sequence>EALSYGADALILWVSSVDYTSDVMAGPQVLRQMSGIYRMADYAVSYDDLPTIDQQMHC</sequence>
<dbReference type="AlphaFoldDB" id="A0ABC8S3S1"/>
<feature type="non-terminal residue" evidence="1">
    <location>
        <position position="1"/>
    </location>
</feature>
<protein>
    <submittedName>
        <fullName evidence="1">Uncharacterized protein</fullName>
    </submittedName>
</protein>
<proteinExistence type="predicted"/>
<organism evidence="1 2">
    <name type="scientific">Ilex paraguariensis</name>
    <name type="common">yerba mate</name>
    <dbReference type="NCBI Taxonomy" id="185542"/>
    <lineage>
        <taxon>Eukaryota</taxon>
        <taxon>Viridiplantae</taxon>
        <taxon>Streptophyta</taxon>
        <taxon>Embryophyta</taxon>
        <taxon>Tracheophyta</taxon>
        <taxon>Spermatophyta</taxon>
        <taxon>Magnoliopsida</taxon>
        <taxon>eudicotyledons</taxon>
        <taxon>Gunneridae</taxon>
        <taxon>Pentapetalae</taxon>
        <taxon>asterids</taxon>
        <taxon>campanulids</taxon>
        <taxon>Aquifoliales</taxon>
        <taxon>Aquifoliaceae</taxon>
        <taxon>Ilex</taxon>
    </lineage>
</organism>
<comment type="caution">
    <text evidence="1">The sequence shown here is derived from an EMBL/GenBank/DDBJ whole genome shotgun (WGS) entry which is preliminary data.</text>
</comment>
<evidence type="ECO:0000313" key="2">
    <source>
        <dbReference type="Proteomes" id="UP001642360"/>
    </source>
</evidence>
<accession>A0ABC8S3S1</accession>